<dbReference type="AlphaFoldDB" id="A0AAU7DZP4"/>
<name>A0AAU7DZP4_9MICO</name>
<reference evidence="1" key="1">
    <citation type="submission" date="2024-02" db="EMBL/GenBank/DDBJ databases">
        <title>Tomenella chthoni gen. nov. sp. nov., a member of the family Jonesiaceae isolated from bat guano.</title>
        <authorList>
            <person name="Miller S.L."/>
            <person name="King J."/>
            <person name="Sankaranarayanan K."/>
            <person name="Lawson P.A."/>
        </authorList>
    </citation>
    <scope>NUCLEOTIDE SEQUENCE</scope>
    <source>
        <strain evidence="1">BS-20</strain>
    </source>
</reference>
<dbReference type="EMBL" id="CP146203">
    <property type="protein sequence ID" value="XBH22261.1"/>
    <property type="molecule type" value="Genomic_DNA"/>
</dbReference>
<evidence type="ECO:0000313" key="1">
    <source>
        <dbReference type="EMBL" id="XBH22261.1"/>
    </source>
</evidence>
<organism evidence="1">
    <name type="scientific">Jonesiaceae bacterium BS-20</name>
    <dbReference type="NCBI Taxonomy" id="3120821"/>
    <lineage>
        <taxon>Bacteria</taxon>
        <taxon>Bacillati</taxon>
        <taxon>Actinomycetota</taxon>
        <taxon>Actinomycetes</taxon>
        <taxon>Micrococcales</taxon>
        <taxon>Jonesiaceae</taxon>
    </lineage>
</organism>
<sequence>MLAGQSGPILCVFTTPQRAKEAALSAGILAEGDPLILFAPPLPEALDWAMSFEKYGVTGVTIDYPRIGVWSSLTNLAHLKPSRPLR</sequence>
<accession>A0AAU7DZP4</accession>
<protein>
    <submittedName>
        <fullName evidence="1">Uncharacterized protein</fullName>
    </submittedName>
</protein>
<gene>
    <name evidence="1" type="ORF">V5R04_03265</name>
</gene>
<proteinExistence type="predicted"/>